<name>A0A1Q5PRJ7_9ACTO</name>
<organism evidence="2 3">
    <name type="scientific">Boudabousia marimammalium</name>
    <dbReference type="NCBI Taxonomy" id="156892"/>
    <lineage>
        <taxon>Bacteria</taxon>
        <taxon>Bacillati</taxon>
        <taxon>Actinomycetota</taxon>
        <taxon>Actinomycetes</taxon>
        <taxon>Actinomycetales</taxon>
        <taxon>Actinomycetaceae</taxon>
        <taxon>Boudabousia</taxon>
    </lineage>
</organism>
<keyword evidence="3" id="KW-1185">Reference proteome</keyword>
<accession>A0A1Q5PRJ7</accession>
<proteinExistence type="predicted"/>
<evidence type="ECO:0000313" key="3">
    <source>
        <dbReference type="Proteomes" id="UP000186465"/>
    </source>
</evidence>
<evidence type="ECO:0008006" key="4">
    <source>
        <dbReference type="Google" id="ProtNLM"/>
    </source>
</evidence>
<evidence type="ECO:0000256" key="1">
    <source>
        <dbReference type="SAM" id="Coils"/>
    </source>
</evidence>
<gene>
    <name evidence="2" type="ORF">BM477_01580</name>
</gene>
<dbReference type="RefSeq" id="WP_075360941.1">
    <property type="nucleotide sequence ID" value="NZ_MPDM01000002.1"/>
</dbReference>
<feature type="coiled-coil region" evidence="1">
    <location>
        <begin position="106"/>
        <end position="152"/>
    </location>
</feature>
<comment type="caution">
    <text evidence="2">The sequence shown here is derived from an EMBL/GenBank/DDBJ whole genome shotgun (WGS) entry which is preliminary data.</text>
</comment>
<reference evidence="3" key="1">
    <citation type="submission" date="2016-11" db="EMBL/GenBank/DDBJ databases">
        <title>Actinomyces gypaetusis sp. nov. isolated from Gypaetus barbatus in Qinghai Tibet Plateau China.</title>
        <authorList>
            <person name="Meng X."/>
        </authorList>
    </citation>
    <scope>NUCLEOTIDE SEQUENCE [LARGE SCALE GENOMIC DNA]</scope>
    <source>
        <strain evidence="3">DSM 15383</strain>
    </source>
</reference>
<sequence>MSEYEESYETETAETGAVANDESTALALIDYVHDLVTEARALPMSASVLINKAQVLDLLEQIREALPRDVLNADDIVNRADLVLERATQEADARLRDAGVRAETILAEANEEAKTIQANATNQADLTINESNTRAEQIIADAQAQAERLISAEEVLQVATERGQQVTRAAETEADRLMTNANEYVFEKMNDLMQAALDVARVAEGGRDRIEQRMADRSGYEPEAEFSE</sequence>
<dbReference type="EMBL" id="MPDM01000002">
    <property type="protein sequence ID" value="OKL50119.1"/>
    <property type="molecule type" value="Genomic_DNA"/>
</dbReference>
<evidence type="ECO:0000313" key="2">
    <source>
        <dbReference type="EMBL" id="OKL50119.1"/>
    </source>
</evidence>
<dbReference type="OrthoDB" id="3252061at2"/>
<dbReference type="STRING" id="156892.BM477_01580"/>
<dbReference type="Proteomes" id="UP000186465">
    <property type="component" value="Unassembled WGS sequence"/>
</dbReference>
<keyword evidence="1" id="KW-0175">Coiled coil</keyword>
<protein>
    <recommendedName>
        <fullName evidence="4">ATPase</fullName>
    </recommendedName>
</protein>
<dbReference type="AlphaFoldDB" id="A0A1Q5PRJ7"/>